<evidence type="ECO:0000256" key="3">
    <source>
        <dbReference type="ARBA" id="ARBA00023163"/>
    </source>
</evidence>
<evidence type="ECO:0000256" key="2">
    <source>
        <dbReference type="ARBA" id="ARBA00023125"/>
    </source>
</evidence>
<gene>
    <name evidence="5" type="ORF">H9911_06135</name>
</gene>
<feature type="domain" description="HTH gntR-type" evidence="4">
    <location>
        <begin position="10"/>
        <end position="78"/>
    </location>
</feature>
<keyword evidence="1" id="KW-0805">Transcription regulation</keyword>
<keyword evidence="2" id="KW-0238">DNA-binding</keyword>
<dbReference type="AlphaFoldDB" id="A0A9D2R4V8"/>
<protein>
    <submittedName>
        <fullName evidence="5">GntR family transcriptional regulator</fullName>
    </submittedName>
</protein>
<dbReference type="SUPFAM" id="SSF46785">
    <property type="entry name" value="Winged helix' DNA-binding domain"/>
    <property type="match status" value="1"/>
</dbReference>
<reference evidence="5" key="1">
    <citation type="journal article" date="2021" name="PeerJ">
        <title>Extensive microbial diversity within the chicken gut microbiome revealed by metagenomics and culture.</title>
        <authorList>
            <person name="Gilroy R."/>
            <person name="Ravi A."/>
            <person name="Getino M."/>
            <person name="Pursley I."/>
            <person name="Horton D.L."/>
            <person name="Alikhan N.F."/>
            <person name="Baker D."/>
            <person name="Gharbi K."/>
            <person name="Hall N."/>
            <person name="Watson M."/>
            <person name="Adriaenssens E.M."/>
            <person name="Foster-Nyarko E."/>
            <person name="Jarju S."/>
            <person name="Secka A."/>
            <person name="Antonio M."/>
            <person name="Oren A."/>
            <person name="Chaudhuri R.R."/>
            <person name="La Ragione R."/>
            <person name="Hildebrand F."/>
            <person name="Pallen M.J."/>
        </authorList>
    </citation>
    <scope>NUCLEOTIDE SEQUENCE</scope>
    <source>
        <strain evidence="5">ChiGjej3B3-11674</strain>
    </source>
</reference>
<accession>A0A9D2R4V8</accession>
<dbReference type="Pfam" id="PF00392">
    <property type="entry name" value="GntR"/>
    <property type="match status" value="1"/>
</dbReference>
<sequence length="125" mass="14273">MISIDYQSKLPLYEQVARRFQTLILKGVLEPDAQMPSVRALAVELSINPNTIQKAYAMLEQQGYIYPVKGRGNFVADSTALVKQKKESLLEEMKRLVTGGKELGIRQTEFIRVIDLVYREEDSHD</sequence>
<name>A0A9D2R4V8_9FIRM</name>
<evidence type="ECO:0000313" key="6">
    <source>
        <dbReference type="Proteomes" id="UP000823897"/>
    </source>
</evidence>
<dbReference type="CDD" id="cd07377">
    <property type="entry name" value="WHTH_GntR"/>
    <property type="match status" value="1"/>
</dbReference>
<dbReference type="InterPro" id="IPR036390">
    <property type="entry name" value="WH_DNA-bd_sf"/>
</dbReference>
<dbReference type="SMART" id="SM00345">
    <property type="entry name" value="HTH_GNTR"/>
    <property type="match status" value="1"/>
</dbReference>
<dbReference type="Proteomes" id="UP000823897">
    <property type="component" value="Unassembled WGS sequence"/>
</dbReference>
<dbReference type="Gene3D" id="1.10.10.10">
    <property type="entry name" value="Winged helix-like DNA-binding domain superfamily/Winged helix DNA-binding domain"/>
    <property type="match status" value="1"/>
</dbReference>
<dbReference type="InterPro" id="IPR000524">
    <property type="entry name" value="Tscrpt_reg_HTH_GntR"/>
</dbReference>
<dbReference type="GO" id="GO:0003700">
    <property type="term" value="F:DNA-binding transcription factor activity"/>
    <property type="evidence" value="ECO:0007669"/>
    <property type="project" value="InterPro"/>
</dbReference>
<evidence type="ECO:0000256" key="1">
    <source>
        <dbReference type="ARBA" id="ARBA00023015"/>
    </source>
</evidence>
<dbReference type="PANTHER" id="PTHR38445:SF9">
    <property type="entry name" value="HTH-TYPE TRANSCRIPTIONAL REPRESSOR YTRA"/>
    <property type="match status" value="1"/>
</dbReference>
<reference evidence="5" key="2">
    <citation type="submission" date="2021-04" db="EMBL/GenBank/DDBJ databases">
        <authorList>
            <person name="Gilroy R."/>
        </authorList>
    </citation>
    <scope>NUCLEOTIDE SEQUENCE</scope>
    <source>
        <strain evidence="5">ChiGjej3B3-11674</strain>
    </source>
</reference>
<dbReference type="PROSITE" id="PS50949">
    <property type="entry name" value="HTH_GNTR"/>
    <property type="match status" value="1"/>
</dbReference>
<dbReference type="InterPro" id="IPR036388">
    <property type="entry name" value="WH-like_DNA-bd_sf"/>
</dbReference>
<proteinExistence type="predicted"/>
<dbReference type="EMBL" id="DWUV01000115">
    <property type="protein sequence ID" value="HJD34100.1"/>
    <property type="molecule type" value="Genomic_DNA"/>
</dbReference>
<keyword evidence="3" id="KW-0804">Transcription</keyword>
<dbReference type="PANTHER" id="PTHR38445">
    <property type="entry name" value="HTH-TYPE TRANSCRIPTIONAL REPRESSOR YTRA"/>
    <property type="match status" value="1"/>
</dbReference>
<evidence type="ECO:0000259" key="4">
    <source>
        <dbReference type="PROSITE" id="PS50949"/>
    </source>
</evidence>
<evidence type="ECO:0000313" key="5">
    <source>
        <dbReference type="EMBL" id="HJD34100.1"/>
    </source>
</evidence>
<dbReference type="GO" id="GO:0003677">
    <property type="term" value="F:DNA binding"/>
    <property type="evidence" value="ECO:0007669"/>
    <property type="project" value="UniProtKB-KW"/>
</dbReference>
<comment type="caution">
    <text evidence="5">The sequence shown here is derived from an EMBL/GenBank/DDBJ whole genome shotgun (WGS) entry which is preliminary data.</text>
</comment>
<organism evidence="5 6">
    <name type="scientific">Candidatus Mediterraneibacter tabaqchaliae</name>
    <dbReference type="NCBI Taxonomy" id="2838689"/>
    <lineage>
        <taxon>Bacteria</taxon>
        <taxon>Bacillati</taxon>
        <taxon>Bacillota</taxon>
        <taxon>Clostridia</taxon>
        <taxon>Lachnospirales</taxon>
        <taxon>Lachnospiraceae</taxon>
        <taxon>Mediterraneibacter</taxon>
    </lineage>
</organism>